<reference evidence="3" key="1">
    <citation type="submission" date="2025-08" db="UniProtKB">
        <authorList>
            <consortium name="RefSeq"/>
        </authorList>
    </citation>
    <scope>IDENTIFICATION</scope>
    <source>
        <tissue evidence="3">Silk gland</tissue>
    </source>
</reference>
<feature type="chain" id="PRO_5026875559" evidence="1">
    <location>
        <begin position="22"/>
        <end position="130"/>
    </location>
</feature>
<keyword evidence="2" id="KW-1185">Reference proteome</keyword>
<evidence type="ECO:0000256" key="1">
    <source>
        <dbReference type="SAM" id="SignalP"/>
    </source>
</evidence>
<organism evidence="2 3">
    <name type="scientific">Bombyx mandarina</name>
    <name type="common">Wild silk moth</name>
    <name type="synonym">Wild silkworm</name>
    <dbReference type="NCBI Taxonomy" id="7092"/>
    <lineage>
        <taxon>Eukaryota</taxon>
        <taxon>Metazoa</taxon>
        <taxon>Ecdysozoa</taxon>
        <taxon>Arthropoda</taxon>
        <taxon>Hexapoda</taxon>
        <taxon>Insecta</taxon>
        <taxon>Pterygota</taxon>
        <taxon>Neoptera</taxon>
        <taxon>Endopterygota</taxon>
        <taxon>Lepidoptera</taxon>
        <taxon>Glossata</taxon>
        <taxon>Ditrysia</taxon>
        <taxon>Bombycoidea</taxon>
        <taxon>Bombycidae</taxon>
        <taxon>Bombycinae</taxon>
        <taxon>Bombyx</taxon>
    </lineage>
</organism>
<feature type="signal peptide" evidence="1">
    <location>
        <begin position="1"/>
        <end position="21"/>
    </location>
</feature>
<evidence type="ECO:0000313" key="2">
    <source>
        <dbReference type="Proteomes" id="UP000504629"/>
    </source>
</evidence>
<dbReference type="GeneID" id="114251175"/>
<name>A0A6J2KFQ0_BOMMA</name>
<proteinExistence type="predicted"/>
<dbReference type="AlphaFoldDB" id="A0A6J2KFQ0"/>
<evidence type="ECO:0000313" key="3">
    <source>
        <dbReference type="RefSeq" id="XP_028041161.1"/>
    </source>
</evidence>
<gene>
    <name evidence="3" type="primary">LOC114251175</name>
</gene>
<dbReference type="Proteomes" id="UP000504629">
    <property type="component" value="Unplaced"/>
</dbReference>
<accession>A0A6J2KFQ0</accession>
<sequence>MCAISFILLFIQACLIQNAVGVCLGKTGINNAVTAPLAGAAIAPGRLCYEGCGSYGGVGVGNIRVAGELPVVGITSVAGRVPIVGTVKFEGPACAGGCYNNNSGFSNILDTYRDRQQSLSKILLFREDLL</sequence>
<protein>
    <submittedName>
        <fullName evidence="3">Chorion class CA protein ERA.1-like</fullName>
    </submittedName>
</protein>
<keyword evidence="1" id="KW-0732">Signal</keyword>
<dbReference type="RefSeq" id="XP_028041161.1">
    <property type="nucleotide sequence ID" value="XM_028185360.1"/>
</dbReference>
<dbReference type="OrthoDB" id="7490938at2759"/>
<dbReference type="KEGG" id="bman:114251175"/>